<dbReference type="InterPro" id="IPR000835">
    <property type="entry name" value="HTH_MarR-typ"/>
</dbReference>
<reference evidence="5 6" key="1">
    <citation type="journal article" date="2021" name="ISME Commun">
        <title>Automated analysis of genomic sequences facilitates high-throughput and comprehensive description of bacteria.</title>
        <authorList>
            <person name="Hitch T.C.A."/>
        </authorList>
    </citation>
    <scope>NUCLEOTIDE SEQUENCE [LARGE SCALE GENOMIC DNA]</scope>
    <source>
        <strain evidence="5 6">H2_18</strain>
    </source>
</reference>
<keyword evidence="6" id="KW-1185">Reference proteome</keyword>
<dbReference type="EMBL" id="JAOQJX010000011">
    <property type="protein sequence ID" value="MCU6747715.1"/>
    <property type="molecule type" value="Genomic_DNA"/>
</dbReference>
<keyword evidence="1" id="KW-0805">Transcription regulation</keyword>
<comment type="caution">
    <text evidence="5">The sequence shown here is derived from an EMBL/GenBank/DDBJ whole genome shotgun (WGS) entry which is preliminary data.</text>
</comment>
<evidence type="ECO:0000256" key="3">
    <source>
        <dbReference type="ARBA" id="ARBA00023163"/>
    </source>
</evidence>
<dbReference type="RefSeq" id="WP_059068105.1">
    <property type="nucleotide sequence ID" value="NZ_JAOQJX010000011.1"/>
</dbReference>
<dbReference type="PANTHER" id="PTHR42756:SF1">
    <property type="entry name" value="TRANSCRIPTIONAL REPRESSOR OF EMRAB OPERON"/>
    <property type="match status" value="1"/>
</dbReference>
<organism evidence="5 6">
    <name type="scientific">Faecalicatena acetigenes</name>
    <dbReference type="NCBI Taxonomy" id="2981790"/>
    <lineage>
        <taxon>Bacteria</taxon>
        <taxon>Bacillati</taxon>
        <taxon>Bacillota</taxon>
        <taxon>Clostridia</taxon>
        <taxon>Lachnospirales</taxon>
        <taxon>Lachnospiraceae</taxon>
        <taxon>Faecalicatena</taxon>
    </lineage>
</organism>
<dbReference type="Pfam" id="PF12802">
    <property type="entry name" value="MarR_2"/>
    <property type="match status" value="1"/>
</dbReference>
<sequence>MINDKSITKQMTEINRLSNELDCLYHNIAQNYGISDTIFWIFSVLSDMETDISQADLCNNWYYSKQTINSAVAAMIKKGWIELEAIPNTRNKKRIILTEEGAEFCHIVIGETVEIEFAAYSEFTQDERENFIRMFEKMNGYMRKEYDKRHPKKYISVQKQKKQEEYHENYNN</sequence>
<feature type="domain" description="HTH marR-type" evidence="4">
    <location>
        <begin position="7"/>
        <end position="140"/>
    </location>
</feature>
<dbReference type="InterPro" id="IPR036388">
    <property type="entry name" value="WH-like_DNA-bd_sf"/>
</dbReference>
<evidence type="ECO:0000259" key="4">
    <source>
        <dbReference type="PROSITE" id="PS50995"/>
    </source>
</evidence>
<dbReference type="Proteomes" id="UP001652394">
    <property type="component" value="Unassembled WGS sequence"/>
</dbReference>
<gene>
    <name evidence="5" type="ORF">OCV51_08635</name>
</gene>
<name>A0ABT2TBR1_9FIRM</name>
<evidence type="ECO:0000256" key="1">
    <source>
        <dbReference type="ARBA" id="ARBA00023015"/>
    </source>
</evidence>
<accession>A0ABT2TBR1</accession>
<dbReference type="SUPFAM" id="SSF46785">
    <property type="entry name" value="Winged helix' DNA-binding domain"/>
    <property type="match status" value="1"/>
</dbReference>
<keyword evidence="2" id="KW-0238">DNA-binding</keyword>
<evidence type="ECO:0000256" key="2">
    <source>
        <dbReference type="ARBA" id="ARBA00023125"/>
    </source>
</evidence>
<keyword evidence="3" id="KW-0804">Transcription</keyword>
<dbReference type="SMART" id="SM00347">
    <property type="entry name" value="HTH_MARR"/>
    <property type="match status" value="1"/>
</dbReference>
<dbReference type="Gene3D" id="1.10.10.10">
    <property type="entry name" value="Winged helix-like DNA-binding domain superfamily/Winged helix DNA-binding domain"/>
    <property type="match status" value="1"/>
</dbReference>
<protein>
    <submittedName>
        <fullName evidence="5">MarR family winged helix-turn-helix transcriptional regulator</fullName>
    </submittedName>
</protein>
<dbReference type="InterPro" id="IPR036390">
    <property type="entry name" value="WH_DNA-bd_sf"/>
</dbReference>
<dbReference type="PANTHER" id="PTHR42756">
    <property type="entry name" value="TRANSCRIPTIONAL REGULATOR, MARR"/>
    <property type="match status" value="1"/>
</dbReference>
<dbReference type="PROSITE" id="PS50995">
    <property type="entry name" value="HTH_MARR_2"/>
    <property type="match status" value="1"/>
</dbReference>
<proteinExistence type="predicted"/>
<evidence type="ECO:0000313" key="6">
    <source>
        <dbReference type="Proteomes" id="UP001652394"/>
    </source>
</evidence>
<evidence type="ECO:0000313" key="5">
    <source>
        <dbReference type="EMBL" id="MCU6747715.1"/>
    </source>
</evidence>